<dbReference type="GO" id="GO:0044718">
    <property type="term" value="P:siderophore transmembrane transport"/>
    <property type="evidence" value="ECO:0007669"/>
    <property type="project" value="TreeGrafter"/>
</dbReference>
<dbReference type="PANTHER" id="PTHR30069">
    <property type="entry name" value="TONB-DEPENDENT OUTER MEMBRANE RECEPTOR"/>
    <property type="match status" value="1"/>
</dbReference>
<dbReference type="GO" id="GO:0009279">
    <property type="term" value="C:cell outer membrane"/>
    <property type="evidence" value="ECO:0007669"/>
    <property type="project" value="UniProtKB-SubCell"/>
</dbReference>
<evidence type="ECO:0000256" key="9">
    <source>
        <dbReference type="SAM" id="SignalP"/>
    </source>
</evidence>
<evidence type="ECO:0000256" key="7">
    <source>
        <dbReference type="ARBA" id="ARBA00023237"/>
    </source>
</evidence>
<evidence type="ECO:0000256" key="5">
    <source>
        <dbReference type="ARBA" id="ARBA00022729"/>
    </source>
</evidence>
<dbReference type="InterPro" id="IPR036942">
    <property type="entry name" value="Beta-barrel_TonB_sf"/>
</dbReference>
<dbReference type="InterPro" id="IPR037066">
    <property type="entry name" value="Plug_dom_sf"/>
</dbReference>
<accession>A0A532UYU7</accession>
<dbReference type="InterPro" id="IPR012910">
    <property type="entry name" value="Plug_dom"/>
</dbReference>
<keyword evidence="2 8" id="KW-0813">Transport</keyword>
<dbReference type="PANTHER" id="PTHR30069:SF29">
    <property type="entry name" value="HEMOGLOBIN AND HEMOGLOBIN-HAPTOGLOBIN-BINDING PROTEIN 1-RELATED"/>
    <property type="match status" value="1"/>
</dbReference>
<keyword evidence="7 8" id="KW-0998">Cell outer membrane</keyword>
<evidence type="ECO:0000256" key="2">
    <source>
        <dbReference type="ARBA" id="ARBA00022448"/>
    </source>
</evidence>
<reference evidence="11 12" key="1">
    <citation type="submission" date="2017-06" db="EMBL/GenBank/DDBJ databases">
        <title>Novel microbial phyla capable of carbon fixation and sulfur reduction in deep-sea sediments.</title>
        <authorList>
            <person name="Huang J."/>
            <person name="Baker B."/>
            <person name="Wang Y."/>
        </authorList>
    </citation>
    <scope>NUCLEOTIDE SEQUENCE [LARGE SCALE GENOMIC DNA]</scope>
    <source>
        <strain evidence="11">B3_LCP</strain>
    </source>
</reference>
<evidence type="ECO:0000313" key="12">
    <source>
        <dbReference type="Proteomes" id="UP000319619"/>
    </source>
</evidence>
<evidence type="ECO:0000259" key="10">
    <source>
        <dbReference type="Pfam" id="PF07715"/>
    </source>
</evidence>
<dbReference type="Proteomes" id="UP000319619">
    <property type="component" value="Unassembled WGS sequence"/>
</dbReference>
<evidence type="ECO:0000256" key="6">
    <source>
        <dbReference type="ARBA" id="ARBA00023136"/>
    </source>
</evidence>
<dbReference type="InterPro" id="IPR008969">
    <property type="entry name" value="CarboxyPept-like_regulatory"/>
</dbReference>
<comment type="caution">
    <text evidence="11">The sequence shown here is derived from an EMBL/GenBank/DDBJ whole genome shotgun (WGS) entry which is preliminary data.</text>
</comment>
<keyword evidence="5 9" id="KW-0732">Signal</keyword>
<feature type="domain" description="TonB-dependent receptor plug" evidence="10">
    <location>
        <begin position="149"/>
        <end position="227"/>
    </location>
</feature>
<comment type="similarity">
    <text evidence="8">Belongs to the TonB-dependent receptor family.</text>
</comment>
<dbReference type="PROSITE" id="PS52016">
    <property type="entry name" value="TONB_DEPENDENT_REC_3"/>
    <property type="match status" value="1"/>
</dbReference>
<dbReference type="Pfam" id="PF07715">
    <property type="entry name" value="Plug"/>
    <property type="match status" value="1"/>
</dbReference>
<dbReference type="EMBL" id="NJBN01000006">
    <property type="protein sequence ID" value="TKJ39927.1"/>
    <property type="molecule type" value="Genomic_DNA"/>
</dbReference>
<feature type="chain" id="PRO_5021872652" description="TonB-dependent receptor plug domain-containing protein" evidence="9">
    <location>
        <begin position="22"/>
        <end position="764"/>
    </location>
</feature>
<dbReference type="Gene3D" id="2.170.130.10">
    <property type="entry name" value="TonB-dependent receptor, plug domain"/>
    <property type="match status" value="1"/>
</dbReference>
<dbReference type="Gene3D" id="2.40.170.20">
    <property type="entry name" value="TonB-dependent receptor, beta-barrel domain"/>
    <property type="match status" value="1"/>
</dbReference>
<gene>
    <name evidence="11" type="ORF">CEE37_09320</name>
</gene>
<dbReference type="Pfam" id="PF13715">
    <property type="entry name" value="CarbopepD_reg_2"/>
    <property type="match status" value="1"/>
</dbReference>
<evidence type="ECO:0000313" key="11">
    <source>
        <dbReference type="EMBL" id="TKJ39927.1"/>
    </source>
</evidence>
<dbReference type="SUPFAM" id="SSF56935">
    <property type="entry name" value="Porins"/>
    <property type="match status" value="1"/>
</dbReference>
<dbReference type="GO" id="GO:0015344">
    <property type="term" value="F:siderophore uptake transmembrane transporter activity"/>
    <property type="evidence" value="ECO:0007669"/>
    <property type="project" value="TreeGrafter"/>
</dbReference>
<keyword evidence="4 8" id="KW-0812">Transmembrane</keyword>
<evidence type="ECO:0000256" key="4">
    <source>
        <dbReference type="ARBA" id="ARBA00022692"/>
    </source>
</evidence>
<dbReference type="AlphaFoldDB" id="A0A532UYU7"/>
<keyword evidence="6 8" id="KW-0472">Membrane</keyword>
<dbReference type="InterPro" id="IPR039426">
    <property type="entry name" value="TonB-dep_rcpt-like"/>
</dbReference>
<proteinExistence type="inferred from homology"/>
<evidence type="ECO:0000256" key="1">
    <source>
        <dbReference type="ARBA" id="ARBA00004571"/>
    </source>
</evidence>
<dbReference type="Gene3D" id="2.60.40.1120">
    <property type="entry name" value="Carboxypeptidase-like, regulatory domain"/>
    <property type="match status" value="1"/>
</dbReference>
<organism evidence="11 12">
    <name type="scientific">candidate division LCP-89 bacterium B3_LCP</name>
    <dbReference type="NCBI Taxonomy" id="2012998"/>
    <lineage>
        <taxon>Bacteria</taxon>
        <taxon>Pseudomonadati</taxon>
        <taxon>Bacteria division LCP-89</taxon>
    </lineage>
</organism>
<dbReference type="SUPFAM" id="SSF49464">
    <property type="entry name" value="Carboxypeptidase regulatory domain-like"/>
    <property type="match status" value="1"/>
</dbReference>
<name>A0A532UYU7_UNCL8</name>
<evidence type="ECO:0000256" key="3">
    <source>
        <dbReference type="ARBA" id="ARBA00022452"/>
    </source>
</evidence>
<comment type="subcellular location">
    <subcellularLocation>
        <location evidence="1 8">Cell outer membrane</location>
        <topology evidence="1 8">Multi-pass membrane protein</topology>
    </subcellularLocation>
</comment>
<evidence type="ECO:0000256" key="8">
    <source>
        <dbReference type="PROSITE-ProRule" id="PRU01360"/>
    </source>
</evidence>
<feature type="signal peptide" evidence="9">
    <location>
        <begin position="1"/>
        <end position="21"/>
    </location>
</feature>
<protein>
    <recommendedName>
        <fullName evidence="10">TonB-dependent receptor plug domain-containing protein</fullName>
    </recommendedName>
</protein>
<keyword evidence="3 8" id="KW-1134">Transmembrane beta strand</keyword>
<sequence>MKLWCKCLIVLVLLSGTSVSAQIKNPIRGFVVDATSSETLPAANVVIEGTQRGASTNLDGYFVLSNMYPGTYYLVTSYLGYHPKTTAIEVTEDLMEPIRVELVPLSMQLEEVVYALENVKEKEARLSPKVSVIPVDVGTIRKMPSLGGEMDVLRTLQMLPGVKASSDISSALYVRGGSPDQTLILMDHNVVYNPSHMFGLFSTFNADAVKHIELMKGGFPAEYGGRSGSVLDVITNEGNRKETEGMFSIGLISSKAALEGPLPGNKGSYAVSGRRTYMEPILDLMRSMDEDLDLPNYYFYDANGKVNLDLTKKTTLSMAGYFGEDNFIMNTGPKDSPINFGLNWGNRTFSTRLRHVLSRDMFFSLGAAVSRYRSEWLFENDGVVLEEAYDRLYDYSLKSDLEYYGLDNHKIKTGLWLSYYDFELDIFNEEQTWVDIHDGTYNLSLYLQDSWRVHPMFEIQPGLRSYYHQGRDEHRFDPRLALVLHYDTNMRFKLAGGRYTQWINLITFGEGMSSFDIWSPVDETMDPTYCDQIVLGYEWEPAEDLEFTAETYYTDMNNVQSFNMLTSDPSYDGSTAFIEGEGNAYGAEWMLRRKTGNLTGWIGYSLSWTKRRYPDTYQNNGEWYYPKWDRRHDFLATAMYELNHRWDFSCSWRYNTGQGFTQPIGITTTQMAGIDPDYMTGSGRMVINGSMNNYRFPADHRMDLTATWKHRIFGQPAKLILSVYNLYNRRSYWMRVTNTNENPVEITDIKLLPILPLISYEVRF</sequence>